<dbReference type="EMBL" id="RBNI01005379">
    <property type="protein sequence ID" value="RUP46763.1"/>
    <property type="molecule type" value="Genomic_DNA"/>
</dbReference>
<dbReference type="GO" id="GO:0010508">
    <property type="term" value="P:positive regulation of autophagy"/>
    <property type="evidence" value="ECO:0007669"/>
    <property type="project" value="TreeGrafter"/>
</dbReference>
<feature type="chain" id="PRO_5019534882" description="Nitrogen permease regulator 3" evidence="4">
    <location>
        <begin position="17"/>
        <end position="764"/>
    </location>
</feature>
<dbReference type="GO" id="GO:1904262">
    <property type="term" value="P:negative regulation of TORC1 signaling"/>
    <property type="evidence" value="ECO:0007669"/>
    <property type="project" value="TreeGrafter"/>
</dbReference>
<dbReference type="PANTHER" id="PTHR13153:SF5">
    <property type="entry name" value="GATOR COMPLEX PROTEIN NPRL3"/>
    <property type="match status" value="1"/>
</dbReference>
<protein>
    <recommendedName>
        <fullName evidence="2">Nitrogen permease regulator 3</fullName>
    </recommendedName>
    <alternativeName>
        <fullName evidence="2">Required for meiotic nuclear division protein 11</fullName>
    </alternativeName>
</protein>
<evidence type="ECO:0000256" key="1">
    <source>
        <dbReference type="ARBA" id="ARBA00010546"/>
    </source>
</evidence>
<feature type="compositionally biased region" description="Polar residues" evidence="3">
    <location>
        <begin position="36"/>
        <end position="49"/>
    </location>
</feature>
<feature type="region of interest" description="Disordered" evidence="3">
    <location>
        <begin position="76"/>
        <end position="114"/>
    </location>
</feature>
<keyword evidence="2 4" id="KW-0732">Signal</keyword>
<comment type="subcellular location">
    <subcellularLocation>
        <location evidence="2">Vacuole membrane</location>
        <topology evidence="2">Peripheral membrane protein</topology>
    </subcellularLocation>
</comment>
<proteinExistence type="inferred from homology"/>
<evidence type="ECO:0000259" key="5">
    <source>
        <dbReference type="Pfam" id="PF24064"/>
    </source>
</evidence>
<keyword evidence="7" id="KW-1185">Reference proteome</keyword>
<feature type="region of interest" description="Disordered" evidence="3">
    <location>
        <begin position="633"/>
        <end position="658"/>
    </location>
</feature>
<dbReference type="GO" id="GO:0034198">
    <property type="term" value="P:cellular response to amino acid starvation"/>
    <property type="evidence" value="ECO:0007669"/>
    <property type="project" value="TreeGrafter"/>
</dbReference>
<dbReference type="GO" id="GO:0005774">
    <property type="term" value="C:vacuolar membrane"/>
    <property type="evidence" value="ECO:0007669"/>
    <property type="project" value="UniProtKB-SubCell"/>
</dbReference>
<comment type="similarity">
    <text evidence="1 2">Belongs to the NPR3 family.</text>
</comment>
<name>A0A433D7F3_9FUNG</name>
<dbReference type="AlphaFoldDB" id="A0A433D7F3"/>
<comment type="function">
    <text evidence="2">Mediates inactivation of the TORC1 complex in response to amino acid starvation. Required for meiotic nuclear division.</text>
</comment>
<evidence type="ECO:0000313" key="7">
    <source>
        <dbReference type="Proteomes" id="UP000268093"/>
    </source>
</evidence>
<dbReference type="PANTHER" id="PTHR13153">
    <property type="entry name" value="CGTHBA PROTEIN -14 GENE PROTEIN"/>
    <property type="match status" value="1"/>
</dbReference>
<dbReference type="Pfam" id="PF24064">
    <property type="entry name" value="HTH_NPRL3"/>
    <property type="match status" value="1"/>
</dbReference>
<feature type="region of interest" description="Disordered" evidence="3">
    <location>
        <begin position="171"/>
        <end position="245"/>
    </location>
</feature>
<dbReference type="InterPro" id="IPR005365">
    <property type="entry name" value="Npr3"/>
</dbReference>
<feature type="domain" description="GATOR1 complex protein NPRL3 C-terminal HTH" evidence="5">
    <location>
        <begin position="723"/>
        <end position="759"/>
    </location>
</feature>
<gene>
    <name evidence="6" type="ORF">BC936DRAFT_146550</name>
</gene>
<accession>A0A433D7F3</accession>
<dbReference type="Pfam" id="PF03666">
    <property type="entry name" value="NPR3"/>
    <property type="match status" value="1"/>
</dbReference>
<dbReference type="GO" id="GO:1990130">
    <property type="term" value="C:GATOR1 complex"/>
    <property type="evidence" value="ECO:0007669"/>
    <property type="project" value="TreeGrafter"/>
</dbReference>
<dbReference type="OrthoDB" id="18648at2759"/>
<feature type="compositionally biased region" description="Basic and acidic residues" evidence="3">
    <location>
        <begin position="201"/>
        <end position="214"/>
    </location>
</feature>
<sequence>MSSLLAILLVIKSDAGDRFVFKYPMNPKRREKVKPRSNTAEDGAELQQTNSTRGVYGVYGYSAPESWDVPHQRLYAQQRKEGSPGGGAGGPNSSTTGITSRPGSNTSTTQPQGDTLLGFDTNLLANVLSAPNSMCDRKFQLTIDDLTFVGHPTSLMGEEFDRRKSLVMLPRNEEDDYENEDTGYTGRNAAGGRDQPQPGRQRTDSSGKRDDHFRPSANLNASNHSRGGSPSPSRQPGKPANSPHSSYMTQFHLVFVLAPSDLELSREVEAIYKHVVIKLTAALRFEQLRCEYVRKEAEMIMQLTDEAAKKKEDANKKKEETNRNVIPTEAHESTMEQILNASSLARDIKHVFDSICNNTIAHIILNDFIDLSLQIPTLGSGNSMLYAALEGDYYSMIPDLVGTSGSGNGYGYECDTYPILCPYHALLLLNDPEEVLQNVPMDSSPTLIHLVQMLTPTLNLHELSMLLDCSLAQVYRLSAHLIYWRKAKLIHTIAVRNIYIVSPQANLSEYVSTPSVMVRMNKPSILSRTRMHIHVPSITPSPWRDLPTQPHFVSLSALTKDFNKHIPTLDLPFLLASLSTPRPFSHIIPSKDQRTLYLEAITYLLRKDLVIQLHQYFVLMVPRHVQVVYARPRENEGETGEEADAVGSSGDQGQPELPSTLFELDEATTVVSGPGQATEVERGWVLRLAEEKGGPKEVIELFQSYSPALASEYFGRFSSKIGLVHYFNGKHHIEEILWRNRITRKQLRMVTEWFRDELVSVYHY</sequence>
<dbReference type="GO" id="GO:0038202">
    <property type="term" value="P:TORC1 signaling"/>
    <property type="evidence" value="ECO:0007669"/>
    <property type="project" value="TreeGrafter"/>
</dbReference>
<evidence type="ECO:0000313" key="6">
    <source>
        <dbReference type="EMBL" id="RUP46763.1"/>
    </source>
</evidence>
<dbReference type="Proteomes" id="UP000268093">
    <property type="component" value="Unassembled WGS sequence"/>
</dbReference>
<evidence type="ECO:0000256" key="2">
    <source>
        <dbReference type="RuleBase" id="RU368069"/>
    </source>
</evidence>
<comment type="caution">
    <text evidence="6">The sequence shown here is derived from an EMBL/GenBank/DDBJ whole genome shotgun (WGS) entry which is preliminary data.</text>
</comment>
<evidence type="ECO:0000256" key="3">
    <source>
        <dbReference type="SAM" id="MobiDB-lite"/>
    </source>
</evidence>
<keyword evidence="2" id="KW-0469">Meiosis</keyword>
<dbReference type="InterPro" id="IPR056603">
    <property type="entry name" value="HTH_NPRL3"/>
</dbReference>
<feature type="compositionally biased region" description="Polar residues" evidence="3">
    <location>
        <begin position="98"/>
        <end position="113"/>
    </location>
</feature>
<dbReference type="GO" id="GO:0051321">
    <property type="term" value="P:meiotic cell cycle"/>
    <property type="evidence" value="ECO:0007669"/>
    <property type="project" value="UniProtKB-UniRule"/>
</dbReference>
<feature type="compositionally biased region" description="Low complexity" evidence="3">
    <location>
        <begin position="225"/>
        <end position="234"/>
    </location>
</feature>
<feature type="signal peptide" evidence="4">
    <location>
        <begin position="1"/>
        <end position="16"/>
    </location>
</feature>
<reference evidence="6 7" key="1">
    <citation type="journal article" date="2018" name="New Phytol.">
        <title>Phylogenomics of Endogonaceae and evolution of mycorrhizas within Mucoromycota.</title>
        <authorList>
            <person name="Chang Y."/>
            <person name="Desiro A."/>
            <person name="Na H."/>
            <person name="Sandor L."/>
            <person name="Lipzen A."/>
            <person name="Clum A."/>
            <person name="Barry K."/>
            <person name="Grigoriev I.V."/>
            <person name="Martin F.M."/>
            <person name="Stajich J.E."/>
            <person name="Smith M.E."/>
            <person name="Bonito G."/>
            <person name="Spatafora J.W."/>
        </authorList>
    </citation>
    <scope>NUCLEOTIDE SEQUENCE [LARGE SCALE GENOMIC DNA]</scope>
    <source>
        <strain evidence="6 7">GMNB39</strain>
    </source>
</reference>
<evidence type="ECO:0000256" key="4">
    <source>
        <dbReference type="SAM" id="SignalP"/>
    </source>
</evidence>
<organism evidence="6 7">
    <name type="scientific">Jimgerdemannia flammicorona</name>
    <dbReference type="NCBI Taxonomy" id="994334"/>
    <lineage>
        <taxon>Eukaryota</taxon>
        <taxon>Fungi</taxon>
        <taxon>Fungi incertae sedis</taxon>
        <taxon>Mucoromycota</taxon>
        <taxon>Mucoromycotina</taxon>
        <taxon>Endogonomycetes</taxon>
        <taxon>Endogonales</taxon>
        <taxon>Endogonaceae</taxon>
        <taxon>Jimgerdemannia</taxon>
    </lineage>
</organism>
<feature type="region of interest" description="Disordered" evidence="3">
    <location>
        <begin position="29"/>
        <end position="49"/>
    </location>
</feature>